<keyword evidence="8" id="KW-1185">Reference proteome</keyword>
<keyword evidence="3" id="KW-0067">ATP-binding</keyword>
<name>A0ABM7W7U4_9BACT</name>
<evidence type="ECO:0000256" key="5">
    <source>
        <dbReference type="ARBA" id="ARBA00037066"/>
    </source>
</evidence>
<dbReference type="InterPro" id="IPR027417">
    <property type="entry name" value="P-loop_NTPase"/>
</dbReference>
<reference evidence="7 8" key="1">
    <citation type="submission" date="2022-01" db="EMBL/GenBank/DDBJ databases">
        <title>Desulfofustis limnae sp. nov., a novel mesophilic sulfate-reducing bacterium isolated from marsh soil.</title>
        <authorList>
            <person name="Watanabe M."/>
            <person name="Takahashi A."/>
            <person name="Kojima H."/>
            <person name="Fukui M."/>
        </authorList>
    </citation>
    <scope>NUCLEOTIDE SEQUENCE [LARGE SCALE GENOMIC DNA]</scope>
    <source>
        <strain evidence="7 8">PPLL</strain>
    </source>
</reference>
<dbReference type="SUPFAM" id="SSF52540">
    <property type="entry name" value="P-loop containing nucleoside triphosphate hydrolases"/>
    <property type="match status" value="1"/>
</dbReference>
<evidence type="ECO:0000313" key="8">
    <source>
        <dbReference type="Proteomes" id="UP000830055"/>
    </source>
</evidence>
<dbReference type="Pfam" id="PF00005">
    <property type="entry name" value="ABC_tran"/>
    <property type="match status" value="1"/>
</dbReference>
<gene>
    <name evidence="7" type="ORF">DPPLL_14180</name>
</gene>
<dbReference type="Proteomes" id="UP000830055">
    <property type="component" value="Chromosome"/>
</dbReference>
<dbReference type="EMBL" id="AP025516">
    <property type="protein sequence ID" value="BDD87053.1"/>
    <property type="molecule type" value="Genomic_DNA"/>
</dbReference>
<keyword evidence="2" id="KW-0547">Nucleotide-binding</keyword>
<protein>
    <recommendedName>
        <fullName evidence="6">ABC transporter domain-containing protein</fullName>
    </recommendedName>
</protein>
<feature type="domain" description="ABC transporter" evidence="6">
    <location>
        <begin position="7"/>
        <end position="242"/>
    </location>
</feature>
<dbReference type="CDD" id="cd03214">
    <property type="entry name" value="ABC_Iron-Siderophores_B12_Hemin"/>
    <property type="match status" value="1"/>
</dbReference>
<dbReference type="PROSITE" id="PS00211">
    <property type="entry name" value="ABC_TRANSPORTER_1"/>
    <property type="match status" value="1"/>
</dbReference>
<dbReference type="SMART" id="SM00382">
    <property type="entry name" value="AAA"/>
    <property type="match status" value="1"/>
</dbReference>
<keyword evidence="4" id="KW-1278">Translocase</keyword>
<sequence>MTGTKGFHIRDLRFAYGSQMSLQHISLDLEPGRFYGLIGPNGSGKTTLLSLLAGQLTPSGGSIALDGQALNRYSTAQRARLLTVVPQSFSLNFDFSVHDVVLMGRHPYLSRFAQPTEEDLALVEESMAAMEIELFRHRSVRRLSGGEKQRVMIARALTQDTAYLLLDEVTANLDLNHSLAIMRLVARLTRDGRTVVAALHDLNLALAFCDRVIVLRDGRLHGFGPATTTISPTLVKQLYGIDAELCRPCSRSAHISFHYQEQPQP</sequence>
<dbReference type="PROSITE" id="PS50893">
    <property type="entry name" value="ABC_TRANSPORTER_2"/>
    <property type="match status" value="1"/>
</dbReference>
<comment type="function">
    <text evidence="5">Part of the ABC transporter complex HmuTUV involved in hemin import. Responsible for energy coupling to the transport system.</text>
</comment>
<dbReference type="PANTHER" id="PTHR42794:SF1">
    <property type="entry name" value="HEMIN IMPORT ATP-BINDING PROTEIN HMUV"/>
    <property type="match status" value="1"/>
</dbReference>
<keyword evidence="1" id="KW-0813">Transport</keyword>
<evidence type="ECO:0000259" key="6">
    <source>
        <dbReference type="PROSITE" id="PS50893"/>
    </source>
</evidence>
<dbReference type="InterPro" id="IPR003593">
    <property type="entry name" value="AAA+_ATPase"/>
</dbReference>
<proteinExistence type="predicted"/>
<dbReference type="PANTHER" id="PTHR42794">
    <property type="entry name" value="HEMIN IMPORT ATP-BINDING PROTEIN HMUV"/>
    <property type="match status" value="1"/>
</dbReference>
<evidence type="ECO:0000256" key="4">
    <source>
        <dbReference type="ARBA" id="ARBA00022967"/>
    </source>
</evidence>
<evidence type="ECO:0000256" key="3">
    <source>
        <dbReference type="ARBA" id="ARBA00022840"/>
    </source>
</evidence>
<accession>A0ABM7W7U4</accession>
<dbReference type="InterPro" id="IPR003439">
    <property type="entry name" value="ABC_transporter-like_ATP-bd"/>
</dbReference>
<dbReference type="Gene3D" id="3.40.50.300">
    <property type="entry name" value="P-loop containing nucleotide triphosphate hydrolases"/>
    <property type="match status" value="1"/>
</dbReference>
<evidence type="ECO:0000256" key="1">
    <source>
        <dbReference type="ARBA" id="ARBA00022448"/>
    </source>
</evidence>
<dbReference type="RefSeq" id="WP_284154096.1">
    <property type="nucleotide sequence ID" value="NZ_AP025516.1"/>
</dbReference>
<evidence type="ECO:0000256" key="2">
    <source>
        <dbReference type="ARBA" id="ARBA00022741"/>
    </source>
</evidence>
<dbReference type="InterPro" id="IPR017871">
    <property type="entry name" value="ABC_transporter-like_CS"/>
</dbReference>
<organism evidence="7 8">
    <name type="scientific">Desulfofustis limnaeus</name>
    <dbReference type="NCBI Taxonomy" id="2740163"/>
    <lineage>
        <taxon>Bacteria</taxon>
        <taxon>Pseudomonadati</taxon>
        <taxon>Thermodesulfobacteriota</taxon>
        <taxon>Desulfobulbia</taxon>
        <taxon>Desulfobulbales</taxon>
        <taxon>Desulfocapsaceae</taxon>
        <taxon>Desulfofustis</taxon>
    </lineage>
</organism>
<evidence type="ECO:0000313" key="7">
    <source>
        <dbReference type="EMBL" id="BDD87053.1"/>
    </source>
</evidence>